<sequence>MKNKKVFLLLNGEAPIKTPDLSNYDIICATDGAYQYLKENNIKPNFISGDFDSLNEIPNTIEIIKTPNQDYTDFDKILQILFDKGFKTIDVFGASGKEQDHFLGNLHTAIQWKEKLNLTFFDNHSYYFLADKSTQIPNCKNNIISLIPFPKATNINTKGLQYSLNNEDLIFGERIGTRNKAINNLISITFEVGELFIFVNQ</sequence>
<evidence type="ECO:0000256" key="3">
    <source>
        <dbReference type="ARBA" id="ARBA00022777"/>
    </source>
</evidence>
<dbReference type="Proteomes" id="UP000515808">
    <property type="component" value="Chromosome"/>
</dbReference>
<dbReference type="KEGG" id="ppec:H9W90_00600"/>
<evidence type="ECO:0000256" key="2">
    <source>
        <dbReference type="ARBA" id="ARBA00022741"/>
    </source>
</evidence>
<dbReference type="InterPro" id="IPR007373">
    <property type="entry name" value="Thiamin_PyroPKinase_B1-bd"/>
</dbReference>
<reference evidence="7 8" key="1">
    <citation type="submission" date="2020-08" db="EMBL/GenBank/DDBJ databases">
        <title>Polaribacter sp. L12M9 isolated from gut of the Korean scallop.</title>
        <authorList>
            <person name="Jeong Y.S."/>
        </authorList>
    </citation>
    <scope>NUCLEOTIDE SEQUENCE [LARGE SCALE GENOMIC DNA]</scope>
    <source>
        <strain evidence="7 8">L12M9</strain>
    </source>
</reference>
<keyword evidence="8" id="KW-1185">Reference proteome</keyword>
<dbReference type="AlphaFoldDB" id="A0A7G9LAK8"/>
<dbReference type="Gene3D" id="3.40.50.10240">
    <property type="entry name" value="Thiamin pyrophosphokinase, catalytic domain"/>
    <property type="match status" value="1"/>
</dbReference>
<dbReference type="GO" id="GO:0005524">
    <property type="term" value="F:ATP binding"/>
    <property type="evidence" value="ECO:0007669"/>
    <property type="project" value="UniProtKB-KW"/>
</dbReference>
<keyword evidence="1 7" id="KW-0808">Transferase</keyword>
<dbReference type="Pfam" id="PF04263">
    <property type="entry name" value="TPK_catalytic"/>
    <property type="match status" value="1"/>
</dbReference>
<dbReference type="InterPro" id="IPR036759">
    <property type="entry name" value="TPK_catalytic_sf"/>
</dbReference>
<evidence type="ECO:0000256" key="4">
    <source>
        <dbReference type="ARBA" id="ARBA00022840"/>
    </source>
</evidence>
<organism evidence="7 8">
    <name type="scientific">Polaribacter pectinis</name>
    <dbReference type="NCBI Taxonomy" id="2738844"/>
    <lineage>
        <taxon>Bacteria</taxon>
        <taxon>Pseudomonadati</taxon>
        <taxon>Bacteroidota</taxon>
        <taxon>Flavobacteriia</taxon>
        <taxon>Flavobacteriales</taxon>
        <taxon>Flavobacteriaceae</taxon>
    </lineage>
</organism>
<keyword evidence="2" id="KW-0547">Nucleotide-binding</keyword>
<dbReference type="GO" id="GO:0009229">
    <property type="term" value="P:thiamine diphosphate biosynthetic process"/>
    <property type="evidence" value="ECO:0007669"/>
    <property type="project" value="InterPro"/>
</dbReference>
<dbReference type="RefSeq" id="WP_187482559.1">
    <property type="nucleotide sequence ID" value="NZ_CP060695.1"/>
</dbReference>
<dbReference type="NCBIfam" id="TIGR01378">
    <property type="entry name" value="thi_PPkinase"/>
    <property type="match status" value="1"/>
</dbReference>
<evidence type="ECO:0000313" key="7">
    <source>
        <dbReference type="EMBL" id="QNM85657.1"/>
    </source>
</evidence>
<dbReference type="GO" id="GO:0004788">
    <property type="term" value="F:thiamine diphosphokinase activity"/>
    <property type="evidence" value="ECO:0007669"/>
    <property type="project" value="UniProtKB-UniRule"/>
</dbReference>
<dbReference type="EMBL" id="CP060695">
    <property type="protein sequence ID" value="QNM85657.1"/>
    <property type="molecule type" value="Genomic_DNA"/>
</dbReference>
<dbReference type="InterPro" id="IPR053149">
    <property type="entry name" value="TPK"/>
</dbReference>
<proteinExistence type="predicted"/>
<dbReference type="SMART" id="SM00983">
    <property type="entry name" value="TPK_B1_binding"/>
    <property type="match status" value="1"/>
</dbReference>
<dbReference type="SUPFAM" id="SSF63862">
    <property type="entry name" value="Thiamin pyrophosphokinase, substrate-binding domain"/>
    <property type="match status" value="1"/>
</dbReference>
<dbReference type="GO" id="GO:0006772">
    <property type="term" value="P:thiamine metabolic process"/>
    <property type="evidence" value="ECO:0007669"/>
    <property type="project" value="UniProtKB-UniRule"/>
</dbReference>
<evidence type="ECO:0000256" key="1">
    <source>
        <dbReference type="ARBA" id="ARBA00022679"/>
    </source>
</evidence>
<dbReference type="InterPro" id="IPR006282">
    <property type="entry name" value="Thi_PPkinase"/>
</dbReference>
<feature type="domain" description="Thiamin pyrophosphokinase thiamin-binding" evidence="6">
    <location>
        <begin position="124"/>
        <end position="196"/>
    </location>
</feature>
<dbReference type="Pfam" id="PF04265">
    <property type="entry name" value="TPK_B1_binding"/>
    <property type="match status" value="1"/>
</dbReference>
<keyword evidence="3 7" id="KW-0418">Kinase</keyword>
<dbReference type="EC" id="2.7.6.2" evidence="5"/>
<evidence type="ECO:0000256" key="5">
    <source>
        <dbReference type="NCBIfam" id="TIGR01378"/>
    </source>
</evidence>
<gene>
    <name evidence="7" type="ORF">H9W90_00600</name>
</gene>
<dbReference type="InterPro" id="IPR036371">
    <property type="entry name" value="TPK_B1-bd_sf"/>
</dbReference>
<dbReference type="GO" id="GO:0016301">
    <property type="term" value="F:kinase activity"/>
    <property type="evidence" value="ECO:0007669"/>
    <property type="project" value="UniProtKB-KW"/>
</dbReference>
<dbReference type="InterPro" id="IPR007371">
    <property type="entry name" value="TPK_catalytic"/>
</dbReference>
<protein>
    <recommendedName>
        <fullName evidence="5">Thiamine diphosphokinase</fullName>
        <ecNumber evidence="5">2.7.6.2</ecNumber>
    </recommendedName>
</protein>
<dbReference type="GO" id="GO:0030975">
    <property type="term" value="F:thiamine binding"/>
    <property type="evidence" value="ECO:0007669"/>
    <property type="project" value="InterPro"/>
</dbReference>
<evidence type="ECO:0000313" key="8">
    <source>
        <dbReference type="Proteomes" id="UP000515808"/>
    </source>
</evidence>
<dbReference type="PANTHER" id="PTHR41299:SF1">
    <property type="entry name" value="THIAMINE PYROPHOSPHOKINASE"/>
    <property type="match status" value="1"/>
</dbReference>
<dbReference type="PANTHER" id="PTHR41299">
    <property type="entry name" value="THIAMINE PYROPHOSPHOKINASE"/>
    <property type="match status" value="1"/>
</dbReference>
<keyword evidence="4" id="KW-0067">ATP-binding</keyword>
<accession>A0A7G9LAK8</accession>
<evidence type="ECO:0000259" key="6">
    <source>
        <dbReference type="SMART" id="SM00983"/>
    </source>
</evidence>
<name>A0A7G9LAK8_9FLAO</name>
<dbReference type="SUPFAM" id="SSF63999">
    <property type="entry name" value="Thiamin pyrophosphokinase, catalytic domain"/>
    <property type="match status" value="1"/>
</dbReference>
<dbReference type="CDD" id="cd07995">
    <property type="entry name" value="TPK"/>
    <property type="match status" value="1"/>
</dbReference>